<dbReference type="STRING" id="478820.A0A196SNB4"/>
<comment type="subcellular location">
    <subcellularLocation>
        <location evidence="1">Cytoplasm</location>
    </subcellularLocation>
</comment>
<dbReference type="GO" id="GO:0008270">
    <property type="term" value="F:zinc ion binding"/>
    <property type="evidence" value="ECO:0007669"/>
    <property type="project" value="UniProtKB-KW"/>
</dbReference>
<evidence type="ECO:0000256" key="3">
    <source>
        <dbReference type="ARBA" id="ARBA00022723"/>
    </source>
</evidence>
<dbReference type="InterPro" id="IPR017907">
    <property type="entry name" value="Znf_RING_CS"/>
</dbReference>
<dbReference type="SUPFAM" id="SSF57850">
    <property type="entry name" value="RING/U-box"/>
    <property type="match status" value="1"/>
</dbReference>
<dbReference type="EMBL" id="LXWW01000019">
    <property type="protein sequence ID" value="OAO17726.1"/>
    <property type="molecule type" value="Genomic_DNA"/>
</dbReference>
<dbReference type="SMART" id="SM00184">
    <property type="entry name" value="RING"/>
    <property type="match status" value="1"/>
</dbReference>
<keyword evidence="10" id="KW-1185">Reference proteome</keyword>
<dbReference type="GO" id="GO:0000976">
    <property type="term" value="F:transcription cis-regulatory region binding"/>
    <property type="evidence" value="ECO:0007669"/>
    <property type="project" value="TreeGrafter"/>
</dbReference>
<keyword evidence="5" id="KW-0862">Zinc</keyword>
<feature type="domain" description="RING-type" evidence="8">
    <location>
        <begin position="94"/>
        <end position="136"/>
    </location>
</feature>
<dbReference type="Pfam" id="PF13445">
    <property type="entry name" value="zf-RING_UBOX"/>
    <property type="match status" value="1"/>
</dbReference>
<feature type="compositionally biased region" description="Polar residues" evidence="7">
    <location>
        <begin position="496"/>
        <end position="505"/>
    </location>
</feature>
<feature type="region of interest" description="Disordered" evidence="7">
    <location>
        <begin position="380"/>
        <end position="402"/>
    </location>
</feature>
<evidence type="ECO:0000313" key="10">
    <source>
        <dbReference type="Proteomes" id="UP000078348"/>
    </source>
</evidence>
<evidence type="ECO:0000256" key="6">
    <source>
        <dbReference type="PROSITE-ProRule" id="PRU00175"/>
    </source>
</evidence>
<evidence type="ECO:0000256" key="4">
    <source>
        <dbReference type="ARBA" id="ARBA00022771"/>
    </source>
</evidence>
<keyword evidence="2" id="KW-0963">Cytoplasm</keyword>
<keyword evidence="4 6" id="KW-0863">Zinc-finger</keyword>
<feature type="compositionally biased region" description="Basic and acidic residues" evidence="7">
    <location>
        <begin position="393"/>
        <end position="402"/>
    </location>
</feature>
<accession>A0A196SNB4</accession>
<name>A0A196SNB4_BLAHN</name>
<dbReference type="PANTHER" id="PTHR12983:SF9">
    <property type="entry name" value="E3 UBIQUITIN-PROTEIN LIGASE RNF10"/>
    <property type="match status" value="1"/>
</dbReference>
<dbReference type="OrthoDB" id="9049620at2759"/>
<dbReference type="GO" id="GO:0045944">
    <property type="term" value="P:positive regulation of transcription by RNA polymerase II"/>
    <property type="evidence" value="ECO:0007669"/>
    <property type="project" value="TreeGrafter"/>
</dbReference>
<evidence type="ECO:0000256" key="1">
    <source>
        <dbReference type="ARBA" id="ARBA00004496"/>
    </source>
</evidence>
<dbReference type="InterPro" id="IPR027370">
    <property type="entry name" value="Znf-RING_euk"/>
</dbReference>
<dbReference type="GO" id="GO:0005737">
    <property type="term" value="C:cytoplasm"/>
    <property type="evidence" value="ECO:0007669"/>
    <property type="project" value="UniProtKB-SubCell"/>
</dbReference>
<dbReference type="PANTHER" id="PTHR12983">
    <property type="entry name" value="RING FINGER 10 FAMILY MEMBER"/>
    <property type="match status" value="1"/>
</dbReference>
<evidence type="ECO:0000313" key="9">
    <source>
        <dbReference type="EMBL" id="OAO17726.1"/>
    </source>
</evidence>
<sequence>MSGRRPSKKREEWKDISSEVGFFYSPIHEDTRPHRSTARKSNQTRHNKQFALTNYRLVLRSTCNADEYIEDANKRLDWDDVASLECLKGSDAICPICLMQHAVPQATPCGHIFCAACILYYIRNQNEEYVKCPMCNELISLASMRPVAFLPYGQELRENSSVTFYPVIRRHNSRNAYPLENGSSSCVNCAYPYADGAPNQLMFCHVLVSTPHYEYTRLQEALASLKESIDAMQASGEELLRDVALCVQDDLTMRMRALEKEHAALLQPTPPRTVKCVVVDCYTYFAVPYSLSHHLHPLCLQLLRSALPDCLQRGSTLQGTVLQEDALEVTPELLRSNPTLNHLPLYSTAHYLEIDMRWVLELPGLPGLPGHSASLAQKLEERRRQRQRNRVKDKREEKKMSRRIHREEVKYYQEFAPYMLPGTEEQPNTADCNSFPCLPPMQQEKETKAVSVNTAWRGSQHGVIGVNSSLQRSIEGGRFPTLGESAREPQPRAPTMNWSSAVHSESSQKKDKKKKPVVLFSF</sequence>
<dbReference type="PROSITE" id="PS00518">
    <property type="entry name" value="ZF_RING_1"/>
    <property type="match status" value="1"/>
</dbReference>
<evidence type="ECO:0000256" key="5">
    <source>
        <dbReference type="ARBA" id="ARBA00022833"/>
    </source>
</evidence>
<dbReference type="InterPro" id="IPR039739">
    <property type="entry name" value="MAG2/RNF10"/>
</dbReference>
<reference evidence="9 10" key="1">
    <citation type="submission" date="2016-05" db="EMBL/GenBank/DDBJ databases">
        <title>Nuclear genome of Blastocystis sp. subtype 1 NandII.</title>
        <authorList>
            <person name="Gentekaki E."/>
            <person name="Curtis B."/>
            <person name="Stairs C."/>
            <person name="Eme L."/>
            <person name="Herman E."/>
            <person name="Klimes V."/>
            <person name="Arias M.C."/>
            <person name="Elias M."/>
            <person name="Hilliou F."/>
            <person name="Klute M."/>
            <person name="Malik S.-B."/>
            <person name="Pightling A."/>
            <person name="Rachubinski R."/>
            <person name="Salas D."/>
            <person name="Schlacht A."/>
            <person name="Suga H."/>
            <person name="Archibald J."/>
            <person name="Ball S.G."/>
            <person name="Clark G."/>
            <person name="Dacks J."/>
            <person name="Van Der Giezen M."/>
            <person name="Tsaousis A."/>
            <person name="Roger A."/>
        </authorList>
    </citation>
    <scope>NUCLEOTIDE SEQUENCE [LARGE SCALE GENOMIC DNA]</scope>
    <source>
        <strain evidence="10">ATCC 50177 / NandII</strain>
    </source>
</reference>
<feature type="region of interest" description="Disordered" evidence="7">
    <location>
        <begin position="475"/>
        <end position="522"/>
    </location>
</feature>
<gene>
    <name evidence="9" type="ORF">AV274_0516</name>
</gene>
<evidence type="ECO:0000256" key="2">
    <source>
        <dbReference type="ARBA" id="ARBA00022490"/>
    </source>
</evidence>
<proteinExistence type="predicted"/>
<evidence type="ECO:0000256" key="7">
    <source>
        <dbReference type="SAM" id="MobiDB-lite"/>
    </source>
</evidence>
<dbReference type="Gene3D" id="3.30.40.10">
    <property type="entry name" value="Zinc/RING finger domain, C3HC4 (zinc finger)"/>
    <property type="match status" value="1"/>
</dbReference>
<keyword evidence="3" id="KW-0479">Metal-binding</keyword>
<comment type="caution">
    <text evidence="9">The sequence shown here is derived from an EMBL/GenBank/DDBJ whole genome shotgun (WGS) entry which is preliminary data.</text>
</comment>
<evidence type="ECO:0000259" key="8">
    <source>
        <dbReference type="PROSITE" id="PS50089"/>
    </source>
</evidence>
<dbReference type="AlphaFoldDB" id="A0A196SNB4"/>
<protein>
    <submittedName>
        <fullName evidence="9">RING finger domain protein</fullName>
    </submittedName>
</protein>
<dbReference type="Proteomes" id="UP000078348">
    <property type="component" value="Unassembled WGS sequence"/>
</dbReference>
<dbReference type="PROSITE" id="PS50089">
    <property type="entry name" value="ZF_RING_2"/>
    <property type="match status" value="1"/>
</dbReference>
<organism evidence="9 10">
    <name type="scientific">Blastocystis sp. subtype 1 (strain ATCC 50177 / NandII)</name>
    <dbReference type="NCBI Taxonomy" id="478820"/>
    <lineage>
        <taxon>Eukaryota</taxon>
        <taxon>Sar</taxon>
        <taxon>Stramenopiles</taxon>
        <taxon>Bigyra</taxon>
        <taxon>Opalozoa</taxon>
        <taxon>Opalinata</taxon>
        <taxon>Blastocystidae</taxon>
        <taxon>Blastocystis</taxon>
    </lineage>
</organism>
<dbReference type="InterPro" id="IPR001841">
    <property type="entry name" value="Znf_RING"/>
</dbReference>
<dbReference type="InterPro" id="IPR013083">
    <property type="entry name" value="Znf_RING/FYVE/PHD"/>
</dbReference>